<keyword evidence="1" id="KW-0378">Hydrolase</keyword>
<name>A0A0C1MCZ8_9GAMM</name>
<gene>
    <name evidence="2" type="ORF">JF50_22480</name>
</gene>
<dbReference type="InterPro" id="IPR004449">
    <property type="entry name" value="SixA"/>
</dbReference>
<evidence type="ECO:0000313" key="3">
    <source>
        <dbReference type="Proteomes" id="UP000031327"/>
    </source>
</evidence>
<dbReference type="Pfam" id="PF00300">
    <property type="entry name" value="His_Phos_1"/>
    <property type="match status" value="1"/>
</dbReference>
<dbReference type="InterPro" id="IPR029033">
    <property type="entry name" value="His_PPase_superfam"/>
</dbReference>
<dbReference type="PANTHER" id="PTHR20935">
    <property type="entry name" value="PHOSPHOGLYCERATE MUTASE-RELATED"/>
    <property type="match status" value="1"/>
</dbReference>
<evidence type="ECO:0000256" key="1">
    <source>
        <dbReference type="ARBA" id="ARBA00022801"/>
    </source>
</evidence>
<dbReference type="InterPro" id="IPR013078">
    <property type="entry name" value="His_Pase_superF_clade-1"/>
</dbReference>
<dbReference type="RefSeq" id="WP_039611569.1">
    <property type="nucleotide sequence ID" value="NZ_JWIC01000010.1"/>
</dbReference>
<sequence length="155" mass="17092">MKTILIMRHGEAGPMQADDAARLLTERGKTQATEMGKWLFQSYQPSAILVSPYARAQQTAEAVKQSNNFVFAETCNDVIPSGSASFAVDYLETLISMHDEIDNWLIVAHMPIVSYMVDQLVPGEMPIFPTAGVAVIEYCPKTHKSSYKGLHSPIS</sequence>
<accession>A0A0C1MCZ8</accession>
<organism evidence="2 3">
    <name type="scientific">Pseudoalteromonas luteoviolacea</name>
    <dbReference type="NCBI Taxonomy" id="43657"/>
    <lineage>
        <taxon>Bacteria</taxon>
        <taxon>Pseudomonadati</taxon>
        <taxon>Pseudomonadota</taxon>
        <taxon>Gammaproteobacteria</taxon>
        <taxon>Alteromonadales</taxon>
        <taxon>Pseudoalteromonadaceae</taxon>
        <taxon>Pseudoalteromonas</taxon>
    </lineage>
</organism>
<comment type="caution">
    <text evidence="2">The sequence shown here is derived from an EMBL/GenBank/DDBJ whole genome shotgun (WGS) entry which is preliminary data.</text>
</comment>
<dbReference type="Gene3D" id="3.40.50.1240">
    <property type="entry name" value="Phosphoglycerate mutase-like"/>
    <property type="match status" value="1"/>
</dbReference>
<dbReference type="AlphaFoldDB" id="A0A0C1MCZ8"/>
<dbReference type="Proteomes" id="UP000031327">
    <property type="component" value="Unassembled WGS sequence"/>
</dbReference>
<reference evidence="2 3" key="1">
    <citation type="submission" date="2014-12" db="EMBL/GenBank/DDBJ databases">
        <title>Draft Genome Sequence of Pseudoalteromonas luteoviolacea HI1.</title>
        <authorList>
            <person name="Asahina A.Y."/>
            <person name="Hadfield M.G."/>
        </authorList>
    </citation>
    <scope>NUCLEOTIDE SEQUENCE [LARGE SCALE GENOMIC DNA]</scope>
    <source>
        <strain evidence="2 3">HI1</strain>
    </source>
</reference>
<proteinExistence type="predicted"/>
<dbReference type="EMBL" id="JWIC01000010">
    <property type="protein sequence ID" value="KID54669.1"/>
    <property type="molecule type" value="Genomic_DNA"/>
</dbReference>
<dbReference type="OrthoDB" id="92610at2"/>
<dbReference type="SUPFAM" id="SSF53254">
    <property type="entry name" value="Phosphoglycerate mutase-like"/>
    <property type="match status" value="1"/>
</dbReference>
<dbReference type="GO" id="GO:0005737">
    <property type="term" value="C:cytoplasm"/>
    <property type="evidence" value="ECO:0007669"/>
    <property type="project" value="InterPro"/>
</dbReference>
<dbReference type="CDD" id="cd07040">
    <property type="entry name" value="HP"/>
    <property type="match status" value="1"/>
</dbReference>
<dbReference type="GO" id="GO:0101006">
    <property type="term" value="F:protein histidine phosphatase activity"/>
    <property type="evidence" value="ECO:0007669"/>
    <property type="project" value="InterPro"/>
</dbReference>
<dbReference type="SMART" id="SM00855">
    <property type="entry name" value="PGAM"/>
    <property type="match status" value="1"/>
</dbReference>
<dbReference type="NCBIfam" id="TIGR00249">
    <property type="entry name" value="sixA"/>
    <property type="match status" value="1"/>
</dbReference>
<protein>
    <submittedName>
        <fullName evidence="2">Histidine phosphatase</fullName>
    </submittedName>
</protein>
<dbReference type="InterPro" id="IPR051021">
    <property type="entry name" value="Mito_Ser/Thr_phosphatase"/>
</dbReference>
<evidence type="ECO:0000313" key="2">
    <source>
        <dbReference type="EMBL" id="KID54669.1"/>
    </source>
</evidence>